<name>A0A072TG33_MEDTR</name>
<keyword evidence="8" id="KW-0812">Transmembrane</keyword>
<dbReference type="EMBL" id="KL403004">
    <property type="protein sequence ID" value="KEH16201.1"/>
    <property type="molecule type" value="Genomic_DNA"/>
</dbReference>
<proteinExistence type="inferred from homology"/>
<dbReference type="EnsemblPlants" id="KEH16201">
    <property type="protein sequence ID" value="KEH16201"/>
    <property type="gene ID" value="MTR_0279s0030"/>
</dbReference>
<protein>
    <recommendedName>
        <fullName evidence="3">alpha-galactosidase</fullName>
        <ecNumber evidence="3">3.2.1.22</ecNumber>
    </recommendedName>
</protein>
<evidence type="ECO:0000256" key="3">
    <source>
        <dbReference type="ARBA" id="ARBA00012755"/>
    </source>
</evidence>
<evidence type="ECO:0000259" key="10">
    <source>
        <dbReference type="Pfam" id="PF17801"/>
    </source>
</evidence>
<sequence length="309" mass="35408">MDQIRNSVIARSLPGSNALYSSSIVSNEQGPLHRRLDVVKNKQEFPHLLERVWVKKLVHELEAKNPKWFEWTPFIKFIWVILLNMHMWGCIYYLIASIDPDEGMSWTSGKKDFFKQTFKTKYVTSTYFAMTIYSTVGFGDYHACSVAEMITCMINMITNTGLSAQVLEQFIELVNERRRRKKKSAPLLLGCDVRNVTKETMEIVSNKEVIAVNQDLLGVQAKKVRMEGDAEIWAGPLSGYRVAVVFLNRGPQKHIDITANWNDIGIPPKTVVQARDLWEHKTLKTPFVNKLRATVESHACKMYVLKPVA</sequence>
<dbReference type="GO" id="GO:0004557">
    <property type="term" value="F:alpha-galactosidase activity"/>
    <property type="evidence" value="ECO:0007669"/>
    <property type="project" value="UniProtKB-EC"/>
</dbReference>
<dbReference type="GO" id="GO:0005975">
    <property type="term" value="P:carbohydrate metabolic process"/>
    <property type="evidence" value="ECO:0007669"/>
    <property type="project" value="InterPro"/>
</dbReference>
<evidence type="ECO:0000313" key="11">
    <source>
        <dbReference type="EMBL" id="KEH16201.1"/>
    </source>
</evidence>
<evidence type="ECO:0000313" key="13">
    <source>
        <dbReference type="Proteomes" id="UP000002051"/>
    </source>
</evidence>
<dbReference type="PANTHER" id="PTHR11452">
    <property type="entry name" value="ALPHA-GALACTOSIDASE/ALPHA-N-ACETYLGALACTOSAMINIDASE"/>
    <property type="match status" value="1"/>
</dbReference>
<keyword evidence="6" id="KW-1015">Disulfide bond</keyword>
<dbReference type="HOGENOM" id="CLU_078368_0_0_1"/>
<dbReference type="InterPro" id="IPR013785">
    <property type="entry name" value="Aldolase_TIM"/>
</dbReference>
<keyword evidence="8" id="KW-1133">Transmembrane helix</keyword>
<keyword evidence="7" id="KW-0326">Glycosidase</keyword>
<dbReference type="ExpressionAtlas" id="A0A072TG33">
    <property type="expression patterns" value="differential"/>
</dbReference>
<dbReference type="Gene3D" id="2.60.40.1180">
    <property type="entry name" value="Golgi alpha-mannosidase II"/>
    <property type="match status" value="1"/>
</dbReference>
<keyword evidence="5" id="KW-0378">Hydrolase</keyword>
<organism evidence="11 13">
    <name type="scientific">Medicago truncatula</name>
    <name type="common">Barrel medic</name>
    <name type="synonym">Medicago tribuloides</name>
    <dbReference type="NCBI Taxonomy" id="3880"/>
    <lineage>
        <taxon>Eukaryota</taxon>
        <taxon>Viridiplantae</taxon>
        <taxon>Streptophyta</taxon>
        <taxon>Embryophyta</taxon>
        <taxon>Tracheophyta</taxon>
        <taxon>Spermatophyta</taxon>
        <taxon>Magnoliopsida</taxon>
        <taxon>eudicotyledons</taxon>
        <taxon>Gunneridae</taxon>
        <taxon>Pentapetalae</taxon>
        <taxon>rosids</taxon>
        <taxon>fabids</taxon>
        <taxon>Fabales</taxon>
        <taxon>Fabaceae</taxon>
        <taxon>Papilionoideae</taxon>
        <taxon>50 kb inversion clade</taxon>
        <taxon>NPAAA clade</taxon>
        <taxon>Hologalegina</taxon>
        <taxon>IRL clade</taxon>
        <taxon>Trifolieae</taxon>
        <taxon>Medicago</taxon>
    </lineage>
</organism>
<keyword evidence="8" id="KW-0472">Membrane</keyword>
<accession>A0A072TG33</accession>
<evidence type="ECO:0000256" key="4">
    <source>
        <dbReference type="ARBA" id="ARBA00022729"/>
    </source>
</evidence>
<feature type="domain" description="Alpha galactosidase C-terminal" evidence="10">
    <location>
        <begin position="227"/>
        <end position="305"/>
    </location>
</feature>
<reference evidence="11 13" key="1">
    <citation type="journal article" date="2011" name="Nature">
        <title>The Medicago genome provides insight into the evolution of rhizobial symbioses.</title>
        <authorList>
            <person name="Young N.D."/>
            <person name="Debelle F."/>
            <person name="Oldroyd G.E."/>
            <person name="Geurts R."/>
            <person name="Cannon S.B."/>
            <person name="Udvardi M.K."/>
            <person name="Benedito V.A."/>
            <person name="Mayer K.F."/>
            <person name="Gouzy J."/>
            <person name="Schoof H."/>
            <person name="Van de Peer Y."/>
            <person name="Proost S."/>
            <person name="Cook D.R."/>
            <person name="Meyers B.C."/>
            <person name="Spannagl M."/>
            <person name="Cheung F."/>
            <person name="De Mita S."/>
            <person name="Krishnakumar V."/>
            <person name="Gundlach H."/>
            <person name="Zhou S."/>
            <person name="Mudge J."/>
            <person name="Bharti A.K."/>
            <person name="Murray J.D."/>
            <person name="Naoumkina M.A."/>
            <person name="Rosen B."/>
            <person name="Silverstein K.A."/>
            <person name="Tang H."/>
            <person name="Rombauts S."/>
            <person name="Zhao P.X."/>
            <person name="Zhou P."/>
            <person name="Barbe V."/>
            <person name="Bardou P."/>
            <person name="Bechner M."/>
            <person name="Bellec A."/>
            <person name="Berger A."/>
            <person name="Berges H."/>
            <person name="Bidwell S."/>
            <person name="Bisseling T."/>
            <person name="Choisne N."/>
            <person name="Couloux A."/>
            <person name="Denny R."/>
            <person name="Deshpande S."/>
            <person name="Dai X."/>
            <person name="Doyle J.J."/>
            <person name="Dudez A.M."/>
            <person name="Farmer A.D."/>
            <person name="Fouteau S."/>
            <person name="Franken C."/>
            <person name="Gibelin C."/>
            <person name="Gish J."/>
            <person name="Goldstein S."/>
            <person name="Gonzalez A.J."/>
            <person name="Green P.J."/>
            <person name="Hallab A."/>
            <person name="Hartog M."/>
            <person name="Hua A."/>
            <person name="Humphray S.J."/>
            <person name="Jeong D.H."/>
            <person name="Jing Y."/>
            <person name="Jocker A."/>
            <person name="Kenton S.M."/>
            <person name="Kim D.J."/>
            <person name="Klee K."/>
            <person name="Lai H."/>
            <person name="Lang C."/>
            <person name="Lin S."/>
            <person name="Macmil S.L."/>
            <person name="Magdelenat G."/>
            <person name="Matthews L."/>
            <person name="McCorrison J."/>
            <person name="Monaghan E.L."/>
            <person name="Mun J.H."/>
            <person name="Najar F.Z."/>
            <person name="Nicholson C."/>
            <person name="Noirot C."/>
            <person name="O'Bleness M."/>
            <person name="Paule C.R."/>
            <person name="Poulain J."/>
            <person name="Prion F."/>
            <person name="Qin B."/>
            <person name="Qu C."/>
            <person name="Retzel E.F."/>
            <person name="Riddle C."/>
            <person name="Sallet E."/>
            <person name="Samain S."/>
            <person name="Samson N."/>
            <person name="Sanders I."/>
            <person name="Saurat O."/>
            <person name="Scarpelli C."/>
            <person name="Schiex T."/>
            <person name="Segurens B."/>
            <person name="Severin A.J."/>
            <person name="Sherrier D.J."/>
            <person name="Shi R."/>
            <person name="Sims S."/>
            <person name="Singer S.R."/>
            <person name="Sinharoy S."/>
            <person name="Sterck L."/>
            <person name="Viollet A."/>
            <person name="Wang B.B."/>
            <person name="Wang K."/>
            <person name="Wang M."/>
            <person name="Wang X."/>
            <person name="Warfsmann J."/>
            <person name="Weissenbach J."/>
            <person name="White D.D."/>
            <person name="White J.D."/>
            <person name="Wiley G.B."/>
            <person name="Wincker P."/>
            <person name="Xing Y."/>
            <person name="Yang L."/>
            <person name="Yao Z."/>
            <person name="Ying F."/>
            <person name="Zhai J."/>
            <person name="Zhou L."/>
            <person name="Zuber A."/>
            <person name="Denarie J."/>
            <person name="Dixon R.A."/>
            <person name="May G.D."/>
            <person name="Schwartz D.C."/>
            <person name="Rogers J."/>
            <person name="Quetier F."/>
            <person name="Town C.D."/>
            <person name="Roe B.A."/>
        </authorList>
    </citation>
    <scope>NUCLEOTIDE SEQUENCE [LARGE SCALE GENOMIC DNA]</scope>
    <source>
        <strain evidence="11">A17</strain>
        <strain evidence="12 13">cv. Jemalong A17</strain>
    </source>
</reference>
<dbReference type="FunFam" id="2.60.40.1180:FF:000008">
    <property type="entry name" value="Alpha-galactosidase"/>
    <property type="match status" value="1"/>
</dbReference>
<dbReference type="InterPro" id="IPR002241">
    <property type="entry name" value="Glyco_hydro_27"/>
</dbReference>
<reference evidence="12" key="3">
    <citation type="submission" date="2015-06" db="UniProtKB">
        <authorList>
            <consortium name="EnsemblPlants"/>
        </authorList>
    </citation>
    <scope>IDENTIFICATION</scope>
    <source>
        <strain evidence="12">cv. Jemalong A17</strain>
    </source>
</reference>
<dbReference type="Pfam" id="PF07885">
    <property type="entry name" value="Ion_trans_2"/>
    <property type="match status" value="1"/>
</dbReference>
<evidence type="ECO:0000256" key="8">
    <source>
        <dbReference type="SAM" id="Phobius"/>
    </source>
</evidence>
<dbReference type="Proteomes" id="UP000002051">
    <property type="component" value="Unassembled WGS sequence"/>
</dbReference>
<keyword evidence="13" id="KW-1185">Reference proteome</keyword>
<comment type="catalytic activity">
    <reaction evidence="1">
        <text>Hydrolysis of terminal, non-reducing alpha-D-galactose residues in alpha-D-galactosides, including galactose oligosaccharides, galactomannans and galactolipids.</text>
        <dbReference type="EC" id="3.2.1.22"/>
    </reaction>
</comment>
<evidence type="ECO:0000259" key="9">
    <source>
        <dbReference type="Pfam" id="PF07885"/>
    </source>
</evidence>
<feature type="domain" description="Potassium channel" evidence="9">
    <location>
        <begin position="95"/>
        <end position="174"/>
    </location>
</feature>
<dbReference type="Gene3D" id="1.10.287.70">
    <property type="match status" value="1"/>
</dbReference>
<evidence type="ECO:0000256" key="1">
    <source>
        <dbReference type="ARBA" id="ARBA00001255"/>
    </source>
</evidence>
<dbReference type="AlphaFoldDB" id="A0A072TG33"/>
<dbReference type="InterPro" id="IPR013099">
    <property type="entry name" value="K_chnl_dom"/>
</dbReference>
<reference evidence="11 13" key="2">
    <citation type="journal article" date="2014" name="BMC Genomics">
        <title>An improved genome release (version Mt4.0) for the model legume Medicago truncatula.</title>
        <authorList>
            <person name="Tang H."/>
            <person name="Krishnakumar V."/>
            <person name="Bidwell S."/>
            <person name="Rosen B."/>
            <person name="Chan A."/>
            <person name="Zhou S."/>
            <person name="Gentzbittel L."/>
            <person name="Childs K.L."/>
            <person name="Yandell M."/>
            <person name="Gundlach H."/>
            <person name="Mayer K.F."/>
            <person name="Schwartz D.C."/>
            <person name="Town C.D."/>
        </authorList>
    </citation>
    <scope>GENOME REANNOTATION</scope>
    <source>
        <strain evidence="11">A17</strain>
        <strain evidence="12 13">cv. Jemalong A17</strain>
    </source>
</reference>
<dbReference type="InterPro" id="IPR013780">
    <property type="entry name" value="Glyco_hydro_b"/>
</dbReference>
<evidence type="ECO:0000313" key="12">
    <source>
        <dbReference type="EnsemblPlants" id="KEH16201"/>
    </source>
</evidence>
<keyword evidence="4" id="KW-0732">Signal</keyword>
<dbReference type="Gene3D" id="3.20.20.70">
    <property type="entry name" value="Aldolase class I"/>
    <property type="match status" value="1"/>
</dbReference>
<dbReference type="Pfam" id="PF17801">
    <property type="entry name" value="Melibiase_C"/>
    <property type="match status" value="1"/>
</dbReference>
<gene>
    <name evidence="11" type="ORF">MTR_0279s0030</name>
</gene>
<dbReference type="SUPFAM" id="SSF51011">
    <property type="entry name" value="Glycosyl hydrolase domain"/>
    <property type="match status" value="1"/>
</dbReference>
<feature type="transmembrane region" description="Helical" evidence="8">
    <location>
        <begin position="74"/>
        <end position="95"/>
    </location>
</feature>
<evidence type="ECO:0000256" key="2">
    <source>
        <dbReference type="ARBA" id="ARBA00009743"/>
    </source>
</evidence>
<evidence type="ECO:0000256" key="7">
    <source>
        <dbReference type="ARBA" id="ARBA00023295"/>
    </source>
</evidence>
<evidence type="ECO:0000256" key="5">
    <source>
        <dbReference type="ARBA" id="ARBA00022801"/>
    </source>
</evidence>
<evidence type="ECO:0000256" key="6">
    <source>
        <dbReference type="ARBA" id="ARBA00023157"/>
    </source>
</evidence>
<dbReference type="PANTHER" id="PTHR11452:SF80">
    <property type="entry name" value="ALPHA-GALACTOSIDASE 1"/>
    <property type="match status" value="1"/>
</dbReference>
<dbReference type="EC" id="3.2.1.22" evidence="3"/>
<dbReference type="SUPFAM" id="SSF81324">
    <property type="entry name" value="Voltage-gated potassium channels"/>
    <property type="match status" value="1"/>
</dbReference>
<dbReference type="InterPro" id="IPR041233">
    <property type="entry name" value="Melibiase_C"/>
</dbReference>
<comment type="similarity">
    <text evidence="2">Belongs to the glycosyl hydrolase 27 family.</text>
</comment>